<name>A0ACC3CA54_PYRYE</name>
<evidence type="ECO:0000313" key="2">
    <source>
        <dbReference type="Proteomes" id="UP000798662"/>
    </source>
</evidence>
<gene>
    <name evidence="1" type="ORF">I4F81_009630</name>
</gene>
<dbReference type="Proteomes" id="UP000798662">
    <property type="component" value="Chromosome 3"/>
</dbReference>
<comment type="caution">
    <text evidence="1">The sequence shown here is derived from an EMBL/GenBank/DDBJ whole genome shotgun (WGS) entry which is preliminary data.</text>
</comment>
<accession>A0ACC3CA54</accession>
<proteinExistence type="predicted"/>
<sequence>MTFSGIVALGAAATLAAAAAAAAIASPAAAVGVQARPALHSTFRQASAIPPELLVGKQPPGFFPPGTEPTPVPQQAPSPTASMTPSPSPSMSAGPTPSMSAAPSPSMTPTPVATAVPSPVASPTPMASPSMTPSAAPSAAPTVAPSSAPTAAPSAAPGGGAMTPTRERVRVIRSGGKLIARSSGASCVLTTYDGYRPRVTTRRPVVYVDAAGKKMAMVSLKRRSSCVIPQGDLTKGAPTGVVHGGKVYASLGPAGEGGWCEAGPSLFKEAVSSARKSSRSLRSGVKVYVYTEGDAMCDLWADQCEASPMAAAMMSAAAMSKKAPVSDATGLIGNTPLVQLHKIPASAGCVANIYAKLESMEPCSSVKDRIGRGMILDAEAEGKITAGKTVLVEPTSGNTGIALAFIAASKGYKLILTMPDSMSIERRMVLRAFGAEVVLTPAAGGMKAAVSKAESIAAETPDSFILQQFANPSNPKAHYETTGPEIANAIDCDVFVSGVGTGGTITGAGRYLKEKNPETRVVAVEPVESPVLSGGKPGPHKIQGIGAGFVPAILDTAIYDEVVTVSSADSIAMARRIAVEEGLLSGISTGAALAAALEVGKRPEMAGKNVVFIAPSFGERYLTSALFDEQREEAYAMKAE</sequence>
<keyword evidence="2" id="KW-1185">Reference proteome</keyword>
<organism evidence="1 2">
    <name type="scientific">Pyropia yezoensis</name>
    <name type="common">Susabi-nori</name>
    <name type="synonym">Porphyra yezoensis</name>
    <dbReference type="NCBI Taxonomy" id="2788"/>
    <lineage>
        <taxon>Eukaryota</taxon>
        <taxon>Rhodophyta</taxon>
        <taxon>Bangiophyceae</taxon>
        <taxon>Bangiales</taxon>
        <taxon>Bangiaceae</taxon>
        <taxon>Pyropia</taxon>
    </lineage>
</organism>
<reference evidence="1" key="1">
    <citation type="submission" date="2019-11" db="EMBL/GenBank/DDBJ databases">
        <title>Nori genome reveals adaptations in red seaweeds to the harsh intertidal environment.</title>
        <authorList>
            <person name="Wang D."/>
            <person name="Mao Y."/>
        </authorList>
    </citation>
    <scope>NUCLEOTIDE SEQUENCE</scope>
    <source>
        <tissue evidence="1">Gametophyte</tissue>
    </source>
</reference>
<protein>
    <submittedName>
        <fullName evidence="1">Uncharacterized protein</fullName>
    </submittedName>
</protein>
<dbReference type="EMBL" id="CM020620">
    <property type="protein sequence ID" value="KAK1867121.1"/>
    <property type="molecule type" value="Genomic_DNA"/>
</dbReference>
<evidence type="ECO:0000313" key="1">
    <source>
        <dbReference type="EMBL" id="KAK1867121.1"/>
    </source>
</evidence>